<evidence type="ECO:0000313" key="2">
    <source>
        <dbReference type="Proteomes" id="UP000602395"/>
    </source>
</evidence>
<dbReference type="RefSeq" id="WP_190266403.1">
    <property type="nucleotide sequence ID" value="NZ_BAABAD010000005.1"/>
</dbReference>
<reference evidence="1 2" key="1">
    <citation type="submission" date="2020-09" db="EMBL/GenBank/DDBJ databases">
        <title>Novel species in genus Gordonia.</title>
        <authorList>
            <person name="Zhang G."/>
        </authorList>
    </citation>
    <scope>NUCLEOTIDE SEQUENCE [LARGE SCALE GENOMIC DNA]</scope>
    <source>
        <strain evidence="1 2">ON-33</strain>
    </source>
</reference>
<proteinExistence type="predicted"/>
<comment type="caution">
    <text evidence="1">The sequence shown here is derived from an EMBL/GenBank/DDBJ whole genome shotgun (WGS) entry which is preliminary data.</text>
</comment>
<evidence type="ECO:0000313" key="1">
    <source>
        <dbReference type="EMBL" id="MBD1319462.1"/>
    </source>
</evidence>
<sequence>MTTEVLPLRAGEQLACSTCSTKVVVVAATSEVNPEITCGGTVLQAAKTVTSPAPDGSQPATLIGKRYVTGDETVELLCTSSGSGSLECNGEAMSLKAAKSLPASD</sequence>
<name>A0ABR7W9H9_9ACTN</name>
<gene>
    <name evidence="1" type="ORF">IDF66_07675</name>
</gene>
<dbReference type="Proteomes" id="UP000602395">
    <property type="component" value="Unassembled WGS sequence"/>
</dbReference>
<dbReference type="EMBL" id="JACWMS010000002">
    <property type="protein sequence ID" value="MBD1319462.1"/>
    <property type="molecule type" value="Genomic_DNA"/>
</dbReference>
<organism evidence="1 2">
    <name type="scientific">Gordonia hankookensis</name>
    <dbReference type="NCBI Taxonomy" id="589403"/>
    <lineage>
        <taxon>Bacteria</taxon>
        <taxon>Bacillati</taxon>
        <taxon>Actinomycetota</taxon>
        <taxon>Actinomycetes</taxon>
        <taxon>Mycobacteriales</taxon>
        <taxon>Gordoniaceae</taxon>
        <taxon>Gordonia</taxon>
    </lineage>
</organism>
<keyword evidence="2" id="KW-1185">Reference proteome</keyword>
<accession>A0ABR7W9H9</accession>
<protein>
    <submittedName>
        <fullName evidence="1">Uncharacterized protein</fullName>
    </submittedName>
</protein>